<keyword evidence="2" id="KW-0547">Nucleotide-binding</keyword>
<evidence type="ECO:0000256" key="1">
    <source>
        <dbReference type="ARBA" id="ARBA00022679"/>
    </source>
</evidence>
<gene>
    <name evidence="6" type="ORF">PBIL07802_LOCUS16369</name>
</gene>
<dbReference type="Gene3D" id="3.40.1160.10">
    <property type="entry name" value="Acetylglutamate kinase-like"/>
    <property type="match status" value="1"/>
</dbReference>
<dbReference type="SUPFAM" id="SSF53633">
    <property type="entry name" value="Carbamate kinase-like"/>
    <property type="match status" value="1"/>
</dbReference>
<accession>A0A7S3DDL2</accession>
<dbReference type="InterPro" id="IPR001048">
    <property type="entry name" value="Asp/Glu/Uridylate_kinase"/>
</dbReference>
<name>A0A7S3DDL2_9EUKA</name>
<reference evidence="6" key="1">
    <citation type="submission" date="2021-01" db="EMBL/GenBank/DDBJ databases">
        <authorList>
            <person name="Corre E."/>
            <person name="Pelletier E."/>
            <person name="Niang G."/>
            <person name="Scheremetjew M."/>
            <person name="Finn R."/>
            <person name="Kale V."/>
            <person name="Holt S."/>
            <person name="Cochrane G."/>
            <person name="Meng A."/>
            <person name="Brown T."/>
            <person name="Cohen L."/>
        </authorList>
    </citation>
    <scope>NUCLEOTIDE SEQUENCE</scope>
    <source>
        <strain evidence="6">NIES-2562</strain>
    </source>
</reference>
<proteinExistence type="predicted"/>
<keyword evidence="4" id="KW-0067">ATP-binding</keyword>
<sequence>MSRVAIVKFGGAAVTNKTKKWCLEKDLLRNCCKSLAGALSSGYLANAVIVHGAGSFGHFEAKEYAIGKTVPSNKSELLHLLGGVRETRKAVKALNDAVVEGCIEHEIAAARSDVVVSPSVPLHSQYEEAVKMTQAGLVPVMHGEVVSTFAENRYKILSGDIIIEELCEVLAPAFPTAVHECFFISNVPGIFTKPPEEEGAELIKEVVVSKFENDGAKMKGMSDEEIKKRIRSIELWNGTKMEGAEQLSLGGSGGTDVTGGILSKFGSAINIAAMGIPVLISDSKHPVLTTIAADAPAYSYTKFSVL</sequence>
<evidence type="ECO:0000256" key="2">
    <source>
        <dbReference type="ARBA" id="ARBA00022741"/>
    </source>
</evidence>
<organism evidence="6">
    <name type="scientific">Palpitomonas bilix</name>
    <dbReference type="NCBI Taxonomy" id="652834"/>
    <lineage>
        <taxon>Eukaryota</taxon>
        <taxon>Eukaryota incertae sedis</taxon>
    </lineage>
</organism>
<evidence type="ECO:0000259" key="5">
    <source>
        <dbReference type="Pfam" id="PF00696"/>
    </source>
</evidence>
<keyword evidence="1" id="KW-0808">Transferase</keyword>
<dbReference type="PANTHER" id="PTHR43654:SF1">
    <property type="entry name" value="ISOPENTENYL PHOSPHATE KINASE"/>
    <property type="match status" value="1"/>
</dbReference>
<dbReference type="InterPro" id="IPR036393">
    <property type="entry name" value="AceGlu_kinase-like_sf"/>
</dbReference>
<dbReference type="Pfam" id="PF00696">
    <property type="entry name" value="AA_kinase"/>
    <property type="match status" value="1"/>
</dbReference>
<evidence type="ECO:0000313" key="6">
    <source>
        <dbReference type="EMBL" id="CAE0254127.1"/>
    </source>
</evidence>
<dbReference type="GO" id="GO:0016301">
    <property type="term" value="F:kinase activity"/>
    <property type="evidence" value="ECO:0007669"/>
    <property type="project" value="UniProtKB-KW"/>
</dbReference>
<dbReference type="EMBL" id="HBIB01025158">
    <property type="protein sequence ID" value="CAE0254127.1"/>
    <property type="molecule type" value="Transcribed_RNA"/>
</dbReference>
<evidence type="ECO:0000256" key="3">
    <source>
        <dbReference type="ARBA" id="ARBA00022777"/>
    </source>
</evidence>
<dbReference type="GO" id="GO:0102043">
    <property type="term" value="F:isopentenyl phosphate kinase activity"/>
    <property type="evidence" value="ECO:0007669"/>
    <property type="project" value="TreeGrafter"/>
</dbReference>
<evidence type="ECO:0000256" key="4">
    <source>
        <dbReference type="ARBA" id="ARBA00022840"/>
    </source>
</evidence>
<protein>
    <recommendedName>
        <fullName evidence="5">Aspartate/glutamate/uridylate kinase domain-containing protein</fullName>
    </recommendedName>
</protein>
<dbReference type="PANTHER" id="PTHR43654">
    <property type="entry name" value="GLUTAMATE 5-KINASE"/>
    <property type="match status" value="1"/>
</dbReference>
<dbReference type="GO" id="GO:0005524">
    <property type="term" value="F:ATP binding"/>
    <property type="evidence" value="ECO:0007669"/>
    <property type="project" value="UniProtKB-KW"/>
</dbReference>
<keyword evidence="3" id="KW-0418">Kinase</keyword>
<dbReference type="GO" id="GO:0005829">
    <property type="term" value="C:cytosol"/>
    <property type="evidence" value="ECO:0007669"/>
    <property type="project" value="TreeGrafter"/>
</dbReference>
<dbReference type="GO" id="GO:0016114">
    <property type="term" value="P:terpenoid biosynthetic process"/>
    <property type="evidence" value="ECO:0007669"/>
    <property type="project" value="TreeGrafter"/>
</dbReference>
<dbReference type="AlphaFoldDB" id="A0A7S3DDL2"/>
<feature type="domain" description="Aspartate/glutamate/uridylate kinase" evidence="5">
    <location>
        <begin position="4"/>
        <end position="280"/>
    </location>
</feature>